<gene>
    <name evidence="2" type="ORF">ENO04_01720</name>
</gene>
<dbReference type="Gene3D" id="1.10.1220.10">
    <property type="entry name" value="Met repressor-like"/>
    <property type="match status" value="1"/>
</dbReference>
<reference evidence="2" key="1">
    <citation type="journal article" date="2020" name="mSystems">
        <title>Genome- and Community-Level Interaction Insights into Carbon Utilization and Element Cycling Functions of Hydrothermarchaeota in Hydrothermal Sediment.</title>
        <authorList>
            <person name="Zhou Z."/>
            <person name="Liu Y."/>
            <person name="Xu W."/>
            <person name="Pan J."/>
            <person name="Luo Z.H."/>
            <person name="Li M."/>
        </authorList>
    </citation>
    <scope>NUCLEOTIDE SEQUENCE [LARGE SCALE GENOMIC DNA]</scope>
    <source>
        <strain evidence="2">SpSt-123</strain>
    </source>
</reference>
<dbReference type="PANTHER" id="PTHR36215">
    <property type="entry name" value="BLL4998 PROTEIN"/>
    <property type="match status" value="1"/>
</dbReference>
<protein>
    <submittedName>
        <fullName evidence="2">Ribbon-helix-helix protein, CopG family</fullName>
    </submittedName>
</protein>
<proteinExistence type="predicted"/>
<dbReference type="InterPro" id="IPR002145">
    <property type="entry name" value="CopG"/>
</dbReference>
<dbReference type="EMBL" id="DSDY01000055">
    <property type="protein sequence ID" value="HDS10332.1"/>
    <property type="molecule type" value="Genomic_DNA"/>
</dbReference>
<name>A0A7C1IHQ6_9CREN</name>
<comment type="caution">
    <text evidence="2">The sequence shown here is derived from an EMBL/GenBank/DDBJ whole genome shotgun (WGS) entry which is preliminary data.</text>
</comment>
<dbReference type="CDD" id="cd22231">
    <property type="entry name" value="RHH_NikR_HicB-like"/>
    <property type="match status" value="1"/>
</dbReference>
<dbReference type="SUPFAM" id="SSF47598">
    <property type="entry name" value="Ribbon-helix-helix"/>
    <property type="match status" value="1"/>
</dbReference>
<accession>A0A7C1IHQ6</accession>
<sequence>MELVTFKIPKELIEEVDNLVNKGLFSSRSEAIRYAIGMLITNIPEKRLEIKNGSACQA</sequence>
<dbReference type="InterPro" id="IPR010985">
    <property type="entry name" value="Ribbon_hlx_hlx"/>
</dbReference>
<organism evidence="2">
    <name type="scientific">Fervidicoccus fontis</name>
    <dbReference type="NCBI Taxonomy" id="683846"/>
    <lineage>
        <taxon>Archaea</taxon>
        <taxon>Thermoproteota</taxon>
        <taxon>Thermoprotei</taxon>
        <taxon>Fervidicoccales</taxon>
        <taxon>Fervidicoccaceae</taxon>
        <taxon>Fervidicoccus</taxon>
    </lineage>
</organism>
<evidence type="ECO:0000259" key="1">
    <source>
        <dbReference type="Pfam" id="PF01402"/>
    </source>
</evidence>
<feature type="domain" description="Ribbon-helix-helix protein CopG" evidence="1">
    <location>
        <begin position="3"/>
        <end position="37"/>
    </location>
</feature>
<dbReference type="AlphaFoldDB" id="A0A7C1IHQ6"/>
<dbReference type="Pfam" id="PF01402">
    <property type="entry name" value="RHH_1"/>
    <property type="match status" value="1"/>
</dbReference>
<dbReference type="GO" id="GO:0006355">
    <property type="term" value="P:regulation of DNA-templated transcription"/>
    <property type="evidence" value="ECO:0007669"/>
    <property type="project" value="InterPro"/>
</dbReference>
<evidence type="ECO:0000313" key="2">
    <source>
        <dbReference type="EMBL" id="HDS10332.1"/>
    </source>
</evidence>
<dbReference type="InterPro" id="IPR013321">
    <property type="entry name" value="Arc_rbn_hlx_hlx"/>
</dbReference>
<dbReference type="PANTHER" id="PTHR36215:SF1">
    <property type="entry name" value="BLL4998 PROTEIN"/>
    <property type="match status" value="1"/>
</dbReference>